<dbReference type="Pfam" id="PF17906">
    <property type="entry name" value="HTH_48"/>
    <property type="match status" value="1"/>
</dbReference>
<name>A0A0M8ZPH9_9HYME</name>
<gene>
    <name evidence="2" type="ORF">WN51_07958</name>
</gene>
<keyword evidence="3" id="KW-1185">Reference proteome</keyword>
<dbReference type="Proteomes" id="UP000053105">
    <property type="component" value="Unassembled WGS sequence"/>
</dbReference>
<dbReference type="OrthoDB" id="10032414at2759"/>
<protein>
    <recommendedName>
        <fullName evidence="1">Mos1 transposase HTH domain-containing protein</fullName>
    </recommendedName>
</protein>
<sequence length="99" mass="11652">MEEQDTHFRHISLYCFRKSKKASQAHKKLCTIYGNEERKKIFNDADDVKLHLKVDRLLNTTVFFQPPKTPACVKYVAKDLTSNCPLERKIDTVRCYNCQ</sequence>
<dbReference type="Gene3D" id="1.10.10.1450">
    <property type="match status" value="1"/>
</dbReference>
<reference evidence="2 3" key="1">
    <citation type="submission" date="2015-07" db="EMBL/GenBank/DDBJ databases">
        <title>The genome of Melipona quadrifasciata.</title>
        <authorList>
            <person name="Pan H."/>
            <person name="Kapheim K."/>
        </authorList>
    </citation>
    <scope>NUCLEOTIDE SEQUENCE [LARGE SCALE GENOMIC DNA]</scope>
    <source>
        <strain evidence="2">0111107301</strain>
        <tissue evidence="2">Whole body</tissue>
    </source>
</reference>
<dbReference type="AlphaFoldDB" id="A0A0M8ZPH9"/>
<evidence type="ECO:0000313" key="3">
    <source>
        <dbReference type="Proteomes" id="UP000053105"/>
    </source>
</evidence>
<dbReference type="EMBL" id="KQ435940">
    <property type="protein sequence ID" value="KOX68277.1"/>
    <property type="molecule type" value="Genomic_DNA"/>
</dbReference>
<feature type="domain" description="Mos1 transposase HTH" evidence="1">
    <location>
        <begin position="6"/>
        <end position="36"/>
    </location>
</feature>
<proteinExistence type="predicted"/>
<evidence type="ECO:0000313" key="2">
    <source>
        <dbReference type="EMBL" id="KOX68277.1"/>
    </source>
</evidence>
<organism evidence="2 3">
    <name type="scientific">Melipona quadrifasciata</name>
    <dbReference type="NCBI Taxonomy" id="166423"/>
    <lineage>
        <taxon>Eukaryota</taxon>
        <taxon>Metazoa</taxon>
        <taxon>Ecdysozoa</taxon>
        <taxon>Arthropoda</taxon>
        <taxon>Hexapoda</taxon>
        <taxon>Insecta</taxon>
        <taxon>Pterygota</taxon>
        <taxon>Neoptera</taxon>
        <taxon>Endopterygota</taxon>
        <taxon>Hymenoptera</taxon>
        <taxon>Apocrita</taxon>
        <taxon>Aculeata</taxon>
        <taxon>Apoidea</taxon>
        <taxon>Anthophila</taxon>
        <taxon>Apidae</taxon>
        <taxon>Melipona</taxon>
    </lineage>
</organism>
<dbReference type="InterPro" id="IPR041426">
    <property type="entry name" value="Mos1_HTH"/>
</dbReference>
<accession>A0A0M8ZPH9</accession>
<evidence type="ECO:0000259" key="1">
    <source>
        <dbReference type="Pfam" id="PF17906"/>
    </source>
</evidence>